<feature type="transmembrane region" description="Helical" evidence="6">
    <location>
        <begin position="292"/>
        <end position="310"/>
    </location>
</feature>
<name>A0ABX3UMF6_9GAMM</name>
<feature type="transmembrane region" description="Helical" evidence="6">
    <location>
        <begin position="60"/>
        <end position="80"/>
    </location>
</feature>
<comment type="subcellular location">
    <subcellularLocation>
        <location evidence="1">Cell inner membrane</location>
        <topology evidence="1">Multi-pass membrane protein</topology>
    </subcellularLocation>
</comment>
<feature type="transmembrane region" description="Helical" evidence="6">
    <location>
        <begin position="258"/>
        <end position="280"/>
    </location>
</feature>
<dbReference type="PANTHER" id="PTHR30482">
    <property type="entry name" value="HIGH-AFFINITY BRANCHED-CHAIN AMINO ACID TRANSPORT SYSTEM PERMEASE"/>
    <property type="match status" value="1"/>
</dbReference>
<accession>A0ABX3UMF6</accession>
<dbReference type="Proteomes" id="UP000193785">
    <property type="component" value="Unassembled WGS sequence"/>
</dbReference>
<proteinExistence type="predicted"/>
<keyword evidence="5 6" id="KW-0472">Membrane</keyword>
<evidence type="ECO:0000256" key="1">
    <source>
        <dbReference type="ARBA" id="ARBA00004429"/>
    </source>
</evidence>
<dbReference type="RefSeq" id="WP_084886223.1">
    <property type="nucleotide sequence ID" value="NZ_JBLEZF010000003.1"/>
</dbReference>
<feature type="transmembrane region" description="Helical" evidence="6">
    <location>
        <begin position="114"/>
        <end position="131"/>
    </location>
</feature>
<evidence type="ECO:0000256" key="6">
    <source>
        <dbReference type="SAM" id="Phobius"/>
    </source>
</evidence>
<gene>
    <name evidence="7" type="ORF">HA46_19120</name>
</gene>
<feature type="transmembrane region" description="Helical" evidence="6">
    <location>
        <begin position="33"/>
        <end position="53"/>
    </location>
</feature>
<dbReference type="InterPro" id="IPR001851">
    <property type="entry name" value="ABC_transp_permease"/>
</dbReference>
<dbReference type="PANTHER" id="PTHR30482:SF17">
    <property type="entry name" value="ABC TRANSPORTER ATP-BINDING PROTEIN"/>
    <property type="match status" value="1"/>
</dbReference>
<feature type="transmembrane region" description="Helical" evidence="6">
    <location>
        <begin position="7"/>
        <end position="27"/>
    </location>
</feature>
<evidence type="ECO:0000313" key="7">
    <source>
        <dbReference type="EMBL" id="ORM90861.1"/>
    </source>
</evidence>
<evidence type="ECO:0000256" key="3">
    <source>
        <dbReference type="ARBA" id="ARBA00022692"/>
    </source>
</evidence>
<protein>
    <submittedName>
        <fullName evidence="7">Branched-chain amino acid ABC transporter permease</fullName>
    </submittedName>
</protein>
<dbReference type="EMBL" id="MLJJ01000055">
    <property type="protein sequence ID" value="ORM90861.1"/>
    <property type="molecule type" value="Genomic_DNA"/>
</dbReference>
<keyword evidence="3 6" id="KW-0812">Transmembrane</keyword>
<keyword evidence="2" id="KW-1003">Cell membrane</keyword>
<reference evidence="7 8" key="1">
    <citation type="journal article" date="2017" name="Antonie Van Leeuwenhoek">
        <title>Phylogenomic resolution of the bacterial genus Pantoea and its relationship with Erwinia and Tatumella.</title>
        <authorList>
            <person name="Palmer M."/>
            <person name="Steenkamp E.T."/>
            <person name="Coetzee M.P."/>
            <person name="Chan W.Y."/>
            <person name="van Zyl E."/>
            <person name="De Maayer P."/>
            <person name="Coutinho T.A."/>
            <person name="Blom J."/>
            <person name="Smits T.H."/>
            <person name="Duffy B."/>
            <person name="Venter S.N."/>
        </authorList>
    </citation>
    <scope>NUCLEOTIDE SEQUENCE [LARGE SCALE GENOMIC DNA]</scope>
    <source>
        <strain evidence="7 8">LMG 5345</strain>
    </source>
</reference>
<evidence type="ECO:0000256" key="5">
    <source>
        <dbReference type="ARBA" id="ARBA00023136"/>
    </source>
</evidence>
<evidence type="ECO:0000256" key="2">
    <source>
        <dbReference type="ARBA" id="ARBA00022475"/>
    </source>
</evidence>
<evidence type="ECO:0000256" key="4">
    <source>
        <dbReference type="ARBA" id="ARBA00022989"/>
    </source>
</evidence>
<feature type="transmembrane region" description="Helical" evidence="6">
    <location>
        <begin position="172"/>
        <end position="192"/>
    </location>
</feature>
<evidence type="ECO:0000313" key="8">
    <source>
        <dbReference type="Proteomes" id="UP000193785"/>
    </source>
</evidence>
<sequence length="338" mass="35741">MKLTSTASCNIAALITGMVVLLVLPAVMDLYSLINATIYVSLALFALSMALIWGHAGILCFGQSMFFGLGAYGYAVAGINFGDSTWAVPIAIATPMLFALILGYFVFYGRLSDIYFGVITLTVTLILFKLANSTSGDAWHIGKARLGGFNGMPDTPPLNMPFNPAAPLSPDVVFMVAVCALVAGYMLCKWLIGSRFGRAVAGVRENEARAELLGYDSRRIKLFMFAIGAGLAGLAGCLFANSVFVSPTVFSLSNSAQVLIWVVVGGVGTLLGPILACLILQGLTAYLGTLGWIDPNIVLGSVLILFVLLLPKGLLPTLLDRLPVFRARTPSAAVVSRS</sequence>
<dbReference type="Pfam" id="PF02653">
    <property type="entry name" value="BPD_transp_2"/>
    <property type="match status" value="1"/>
</dbReference>
<dbReference type="CDD" id="cd06581">
    <property type="entry name" value="TM_PBP1_LivM_like"/>
    <property type="match status" value="1"/>
</dbReference>
<dbReference type="InterPro" id="IPR043428">
    <property type="entry name" value="LivM-like"/>
</dbReference>
<organism evidence="7 8">
    <name type="scientific">Pantoea septica</name>
    <dbReference type="NCBI Taxonomy" id="472695"/>
    <lineage>
        <taxon>Bacteria</taxon>
        <taxon>Pseudomonadati</taxon>
        <taxon>Pseudomonadota</taxon>
        <taxon>Gammaproteobacteria</taxon>
        <taxon>Enterobacterales</taxon>
        <taxon>Erwiniaceae</taxon>
        <taxon>Pantoea</taxon>
    </lineage>
</organism>
<keyword evidence="8" id="KW-1185">Reference proteome</keyword>
<comment type="caution">
    <text evidence="7">The sequence shown here is derived from an EMBL/GenBank/DDBJ whole genome shotgun (WGS) entry which is preliminary data.</text>
</comment>
<feature type="transmembrane region" description="Helical" evidence="6">
    <location>
        <begin position="222"/>
        <end position="246"/>
    </location>
</feature>
<keyword evidence="4 6" id="KW-1133">Transmembrane helix</keyword>
<feature type="transmembrane region" description="Helical" evidence="6">
    <location>
        <begin position="86"/>
        <end position="107"/>
    </location>
</feature>